<evidence type="ECO:0000313" key="4">
    <source>
        <dbReference type="EMBL" id="CAF0992363.1"/>
    </source>
</evidence>
<dbReference type="Proteomes" id="UP000663854">
    <property type="component" value="Unassembled WGS sequence"/>
</dbReference>
<dbReference type="EMBL" id="CAJOBD010000070">
    <property type="protein sequence ID" value="CAF3562745.1"/>
    <property type="molecule type" value="Genomic_DNA"/>
</dbReference>
<proteinExistence type="predicted"/>
<dbReference type="Proteomes" id="UP000663864">
    <property type="component" value="Unassembled WGS sequence"/>
</dbReference>
<dbReference type="InterPro" id="IPR034584">
    <property type="entry name" value="SPMIP8"/>
</dbReference>
<dbReference type="EMBL" id="CAJNOT010000226">
    <property type="protein sequence ID" value="CAF0902192.1"/>
    <property type="molecule type" value="Genomic_DNA"/>
</dbReference>
<organism evidence="1 6">
    <name type="scientific">Rotaria sordida</name>
    <dbReference type="NCBI Taxonomy" id="392033"/>
    <lineage>
        <taxon>Eukaryota</taxon>
        <taxon>Metazoa</taxon>
        <taxon>Spiralia</taxon>
        <taxon>Gnathifera</taxon>
        <taxon>Rotifera</taxon>
        <taxon>Eurotatoria</taxon>
        <taxon>Bdelloidea</taxon>
        <taxon>Philodinida</taxon>
        <taxon>Philodinidae</taxon>
        <taxon>Rotaria</taxon>
    </lineage>
</organism>
<evidence type="ECO:0000313" key="6">
    <source>
        <dbReference type="Proteomes" id="UP000663864"/>
    </source>
</evidence>
<sequence>MNQLISIPSNNTSKLNNSLVKNDWNEYQHLSTQGRYIEPKIFSGFQKQRIELKSVKKQSYIQKVPSIRRIERNDSLCRLPDEHSRQTTSFCETQFQNFDPKRDESFLEFAGLNWHSTSKSLLGVNDSPLLPHDSSVEFGARLRVDKSQKDIRPSQAKLYRSPSLFSTSPSVPLTKLIKYNDHNFSQSPRAQHYLNKNNSNRPMQRIFRSSSMYADESVVPWHSTVNNDGLKSTRF</sequence>
<evidence type="ECO:0000313" key="1">
    <source>
        <dbReference type="EMBL" id="CAF0902192.1"/>
    </source>
</evidence>
<evidence type="ECO:0000313" key="3">
    <source>
        <dbReference type="EMBL" id="CAF0961033.1"/>
    </source>
</evidence>
<evidence type="ECO:0000313" key="7">
    <source>
        <dbReference type="Proteomes" id="UP000663870"/>
    </source>
</evidence>
<evidence type="ECO:0000313" key="5">
    <source>
        <dbReference type="EMBL" id="CAF3562745.1"/>
    </source>
</evidence>
<dbReference type="Proteomes" id="UP000663889">
    <property type="component" value="Unassembled WGS sequence"/>
</dbReference>
<dbReference type="Proteomes" id="UP000663836">
    <property type="component" value="Unassembled WGS sequence"/>
</dbReference>
<name>A0A813ZT01_9BILA</name>
<dbReference type="EMBL" id="CAJNOL010000299">
    <property type="protein sequence ID" value="CAF0992363.1"/>
    <property type="molecule type" value="Genomic_DNA"/>
</dbReference>
<dbReference type="EMBL" id="CAJNOH010000216">
    <property type="protein sequence ID" value="CAF0949198.1"/>
    <property type="molecule type" value="Genomic_DNA"/>
</dbReference>
<evidence type="ECO:0000313" key="2">
    <source>
        <dbReference type="EMBL" id="CAF0949198.1"/>
    </source>
</evidence>
<protein>
    <submittedName>
        <fullName evidence="1">Uncharacterized protein</fullName>
    </submittedName>
</protein>
<dbReference type="EMBL" id="CAJNOU010000329">
    <property type="protein sequence ID" value="CAF0961033.1"/>
    <property type="molecule type" value="Genomic_DNA"/>
</dbReference>
<dbReference type="Pfam" id="PF22574">
    <property type="entry name" value="SPMIP8"/>
    <property type="match status" value="1"/>
</dbReference>
<dbReference type="Proteomes" id="UP000663870">
    <property type="component" value="Unassembled WGS sequence"/>
</dbReference>
<comment type="caution">
    <text evidence="1">The sequence shown here is derived from an EMBL/GenBank/DDBJ whole genome shotgun (WGS) entry which is preliminary data.</text>
</comment>
<keyword evidence="7" id="KW-1185">Reference proteome</keyword>
<accession>A0A813ZT01</accession>
<dbReference type="AlphaFoldDB" id="A0A813ZT01"/>
<reference evidence="1" key="1">
    <citation type="submission" date="2021-02" db="EMBL/GenBank/DDBJ databases">
        <authorList>
            <person name="Nowell W R."/>
        </authorList>
    </citation>
    <scope>NUCLEOTIDE SEQUENCE</scope>
</reference>
<gene>
    <name evidence="5" type="ORF">JBS370_LOCUS1919</name>
    <name evidence="4" type="ORF">JXQ802_LOCUS13738</name>
    <name evidence="2" type="ORF">PYM288_LOCUS12031</name>
    <name evidence="3" type="ORF">SEV965_LOCUS8768</name>
    <name evidence="1" type="ORF">ZHD862_LOCUS7446</name>
</gene>